<comment type="similarity">
    <text evidence="1">Belongs to the UDP-glycosyltransferase family.</text>
</comment>
<protein>
    <submittedName>
        <fullName evidence="6">UDP-glucuronosyltransferase 1-2-like</fullName>
    </submittedName>
</protein>
<dbReference type="Proteomes" id="UP000515135">
    <property type="component" value="Unplaced"/>
</dbReference>
<dbReference type="AlphaFoldDB" id="A0A6P4YMB8"/>
<dbReference type="GeneID" id="109470893"/>
<dbReference type="InterPro" id="IPR050271">
    <property type="entry name" value="UDP-glycosyltransferase"/>
</dbReference>
<dbReference type="GO" id="GO:0008194">
    <property type="term" value="F:UDP-glycosyltransferase activity"/>
    <property type="evidence" value="ECO:0007669"/>
    <property type="project" value="InterPro"/>
</dbReference>
<dbReference type="OrthoDB" id="5835829at2759"/>
<accession>A0A6P4YMB8</accession>
<dbReference type="RefSeq" id="XP_019625543.1">
    <property type="nucleotide sequence ID" value="XM_019769984.1"/>
</dbReference>
<evidence type="ECO:0000256" key="4">
    <source>
        <dbReference type="SAM" id="SignalP"/>
    </source>
</evidence>
<keyword evidence="3" id="KW-0808">Transferase</keyword>
<dbReference type="PROSITE" id="PS51257">
    <property type="entry name" value="PROKAR_LIPOPROTEIN"/>
    <property type="match status" value="1"/>
</dbReference>
<evidence type="ECO:0000256" key="2">
    <source>
        <dbReference type="ARBA" id="ARBA00022676"/>
    </source>
</evidence>
<evidence type="ECO:0000256" key="1">
    <source>
        <dbReference type="ARBA" id="ARBA00009995"/>
    </source>
</evidence>
<dbReference type="PANTHER" id="PTHR48043">
    <property type="entry name" value="EG:EG0003.4 PROTEIN-RELATED"/>
    <property type="match status" value="1"/>
</dbReference>
<reference evidence="6" key="1">
    <citation type="submission" date="2025-08" db="UniProtKB">
        <authorList>
            <consortium name="RefSeq"/>
        </authorList>
    </citation>
    <scope>IDENTIFICATION</scope>
    <source>
        <tissue evidence="6">Gonad</tissue>
    </source>
</reference>
<dbReference type="KEGG" id="bbel:109470893"/>
<gene>
    <name evidence="6" type="primary">LOC109470893</name>
</gene>
<sequence>MEIAPKLRCSAVLLLVFSCFISMHSCVSEKVLLVPPPRGKSHWTALAKVGCALLDKGHIVTVVVSEDIVEKRRTEWPDLQFEAFQDQGTEARLKAQDDVLSVARELSPYEQREILVASFGEFRNYCAILLGDSGLLVRLRASQYSVVISDPLFPCGAILSAHFRVPHIALMRVDPYCLDEQSTGVPLPPSYVPSLFTDFTDDMSFTQRLQNVLLYTFLPVLSRWDASSLYDELASKYVGEKETLQSVASRTDLWLYRKDYLLDYPRPNMPNMVQVGGLNVPVAAPLTKVS</sequence>
<dbReference type="PANTHER" id="PTHR48043:SF145">
    <property type="entry name" value="FI06409P-RELATED"/>
    <property type="match status" value="1"/>
</dbReference>
<dbReference type="Gene3D" id="3.40.50.2000">
    <property type="entry name" value="Glycogen Phosphorylase B"/>
    <property type="match status" value="1"/>
</dbReference>
<proteinExistence type="inferred from homology"/>
<feature type="chain" id="PRO_5027953320" evidence="4">
    <location>
        <begin position="29"/>
        <end position="290"/>
    </location>
</feature>
<keyword evidence="4" id="KW-0732">Signal</keyword>
<keyword evidence="5" id="KW-1185">Reference proteome</keyword>
<dbReference type="SUPFAM" id="SSF53756">
    <property type="entry name" value="UDP-Glycosyltransferase/glycogen phosphorylase"/>
    <property type="match status" value="1"/>
</dbReference>
<dbReference type="Pfam" id="PF00201">
    <property type="entry name" value="UDPGT"/>
    <property type="match status" value="1"/>
</dbReference>
<evidence type="ECO:0000256" key="3">
    <source>
        <dbReference type="ARBA" id="ARBA00022679"/>
    </source>
</evidence>
<keyword evidence="2" id="KW-0328">Glycosyltransferase</keyword>
<organism evidence="5 6">
    <name type="scientific">Branchiostoma belcheri</name>
    <name type="common">Amphioxus</name>
    <dbReference type="NCBI Taxonomy" id="7741"/>
    <lineage>
        <taxon>Eukaryota</taxon>
        <taxon>Metazoa</taxon>
        <taxon>Chordata</taxon>
        <taxon>Cephalochordata</taxon>
        <taxon>Leptocardii</taxon>
        <taxon>Amphioxiformes</taxon>
        <taxon>Branchiostomatidae</taxon>
        <taxon>Branchiostoma</taxon>
    </lineage>
</organism>
<feature type="signal peptide" evidence="4">
    <location>
        <begin position="1"/>
        <end position="28"/>
    </location>
</feature>
<dbReference type="FunFam" id="3.40.50.2000:FF:000195">
    <property type="entry name" value="UDP-glucuronosyltransferase"/>
    <property type="match status" value="1"/>
</dbReference>
<name>A0A6P4YMB8_BRABE</name>
<evidence type="ECO:0000313" key="6">
    <source>
        <dbReference type="RefSeq" id="XP_019625543.1"/>
    </source>
</evidence>
<dbReference type="InterPro" id="IPR002213">
    <property type="entry name" value="UDP_glucos_trans"/>
</dbReference>
<evidence type="ECO:0000313" key="5">
    <source>
        <dbReference type="Proteomes" id="UP000515135"/>
    </source>
</evidence>